<accession>A0ABU9IFT1</accession>
<keyword evidence="1" id="KW-0732">Signal</keyword>
<feature type="signal peptide" evidence="1">
    <location>
        <begin position="1"/>
        <end position="26"/>
    </location>
</feature>
<gene>
    <name evidence="2" type="ORF">AAEO60_11400</name>
</gene>
<name>A0ABU9IFT1_9SPHN</name>
<dbReference type="RefSeq" id="WP_341673837.1">
    <property type="nucleotide sequence ID" value="NZ_JBBYHV010000002.1"/>
</dbReference>
<evidence type="ECO:0000313" key="3">
    <source>
        <dbReference type="Proteomes" id="UP001497045"/>
    </source>
</evidence>
<comment type="caution">
    <text evidence="2">The sequence shown here is derived from an EMBL/GenBank/DDBJ whole genome shotgun (WGS) entry which is preliminary data.</text>
</comment>
<reference evidence="2 3" key="1">
    <citation type="submission" date="2024-04" db="EMBL/GenBank/DDBJ databases">
        <title>Aurantiacibacter sp. DGU6 16S ribosomal RNA gene Genome sequencing and assembly.</title>
        <authorList>
            <person name="Park S."/>
        </authorList>
    </citation>
    <scope>NUCLEOTIDE SEQUENCE [LARGE SCALE GENOMIC DNA]</scope>
    <source>
        <strain evidence="2 3">DGU6</strain>
    </source>
</reference>
<proteinExistence type="predicted"/>
<dbReference type="Proteomes" id="UP001497045">
    <property type="component" value="Unassembled WGS sequence"/>
</dbReference>
<evidence type="ECO:0000256" key="1">
    <source>
        <dbReference type="SAM" id="SignalP"/>
    </source>
</evidence>
<evidence type="ECO:0000313" key="2">
    <source>
        <dbReference type="EMBL" id="MEL1251278.1"/>
    </source>
</evidence>
<protein>
    <recommendedName>
        <fullName evidence="4">Lipoprotein</fullName>
    </recommendedName>
</protein>
<dbReference type="EMBL" id="JBBYHV010000002">
    <property type="protein sequence ID" value="MEL1251278.1"/>
    <property type="molecule type" value="Genomic_DNA"/>
</dbReference>
<evidence type="ECO:0008006" key="4">
    <source>
        <dbReference type="Google" id="ProtNLM"/>
    </source>
</evidence>
<organism evidence="2 3">
    <name type="scientific">Aurantiacibacter gilvus</name>
    <dbReference type="NCBI Taxonomy" id="3139141"/>
    <lineage>
        <taxon>Bacteria</taxon>
        <taxon>Pseudomonadati</taxon>
        <taxon>Pseudomonadota</taxon>
        <taxon>Alphaproteobacteria</taxon>
        <taxon>Sphingomonadales</taxon>
        <taxon>Erythrobacteraceae</taxon>
        <taxon>Aurantiacibacter</taxon>
    </lineage>
</organism>
<feature type="chain" id="PRO_5045491964" description="Lipoprotein" evidence="1">
    <location>
        <begin position="27"/>
        <end position="130"/>
    </location>
</feature>
<dbReference type="PROSITE" id="PS51257">
    <property type="entry name" value="PROKAR_LIPOPROTEIN"/>
    <property type="match status" value="1"/>
</dbReference>
<keyword evidence="3" id="KW-1185">Reference proteome</keyword>
<sequence>MELLRYKTKMLAPCVALASLALSACGATGSDMDGAWVTASMNDAMECSMGRVMVIDGDRIDFGIAGQVVQSFEGLQTEAAENGNVVMRSDSATFEFRPGATPDEMTIVAGPMVFEHHTSRLPMDLGRCGG</sequence>